<dbReference type="AlphaFoldDB" id="A0ABD0LIY3"/>
<evidence type="ECO:0000313" key="1">
    <source>
        <dbReference type="EMBL" id="KAK7499350.1"/>
    </source>
</evidence>
<reference evidence="1 2" key="1">
    <citation type="journal article" date="2023" name="Sci. Data">
        <title>Genome assembly of the Korean intertidal mud-creeper Batillaria attramentaria.</title>
        <authorList>
            <person name="Patra A.K."/>
            <person name="Ho P.T."/>
            <person name="Jun S."/>
            <person name="Lee S.J."/>
            <person name="Kim Y."/>
            <person name="Won Y.J."/>
        </authorList>
    </citation>
    <scope>NUCLEOTIDE SEQUENCE [LARGE SCALE GENOMIC DNA]</scope>
    <source>
        <strain evidence="1">Wonlab-2016</strain>
    </source>
</reference>
<name>A0ABD0LIY3_9CAEN</name>
<dbReference type="EMBL" id="JACVVK020000044">
    <property type="protein sequence ID" value="KAK7499350.1"/>
    <property type="molecule type" value="Genomic_DNA"/>
</dbReference>
<accession>A0ABD0LIY3</accession>
<sequence>ILWQMNYDRAVPAALELLRWTPTVRMSSRDSRTLPFPVFGIRSSVVYETFTMLTRKIS</sequence>
<protein>
    <submittedName>
        <fullName evidence="1">Uncharacterized protein</fullName>
    </submittedName>
</protein>
<organism evidence="1 2">
    <name type="scientific">Batillaria attramentaria</name>
    <dbReference type="NCBI Taxonomy" id="370345"/>
    <lineage>
        <taxon>Eukaryota</taxon>
        <taxon>Metazoa</taxon>
        <taxon>Spiralia</taxon>
        <taxon>Lophotrochozoa</taxon>
        <taxon>Mollusca</taxon>
        <taxon>Gastropoda</taxon>
        <taxon>Caenogastropoda</taxon>
        <taxon>Sorbeoconcha</taxon>
        <taxon>Cerithioidea</taxon>
        <taxon>Batillariidae</taxon>
        <taxon>Batillaria</taxon>
    </lineage>
</organism>
<proteinExistence type="predicted"/>
<comment type="caution">
    <text evidence="1">The sequence shown here is derived from an EMBL/GenBank/DDBJ whole genome shotgun (WGS) entry which is preliminary data.</text>
</comment>
<evidence type="ECO:0000313" key="2">
    <source>
        <dbReference type="Proteomes" id="UP001519460"/>
    </source>
</evidence>
<dbReference type="Proteomes" id="UP001519460">
    <property type="component" value="Unassembled WGS sequence"/>
</dbReference>
<gene>
    <name evidence="1" type="ORF">BaRGS_00009325</name>
</gene>
<keyword evidence="2" id="KW-1185">Reference proteome</keyword>
<feature type="non-terminal residue" evidence="1">
    <location>
        <position position="1"/>
    </location>
</feature>